<dbReference type="EMBL" id="CAJVPP010000975">
    <property type="protein sequence ID" value="CAG8525760.1"/>
    <property type="molecule type" value="Genomic_DNA"/>
</dbReference>
<accession>A0A9N9FCC3</accession>
<keyword evidence="2" id="KW-1185">Reference proteome</keyword>
<evidence type="ECO:0000313" key="1">
    <source>
        <dbReference type="EMBL" id="CAG8525760.1"/>
    </source>
</evidence>
<sequence length="60" mass="7511">MRTYNRHRKNQQEYLDVGEINISYQEQNLEDIQYQDIYQQENKYQQENQLNIIDKDSDIR</sequence>
<reference evidence="1" key="1">
    <citation type="submission" date="2021-06" db="EMBL/GenBank/DDBJ databases">
        <authorList>
            <person name="Kallberg Y."/>
            <person name="Tangrot J."/>
            <person name="Rosling A."/>
        </authorList>
    </citation>
    <scope>NUCLEOTIDE SEQUENCE</scope>
    <source>
        <strain evidence="1">87-6 pot B 2015</strain>
    </source>
</reference>
<feature type="non-terminal residue" evidence="1">
    <location>
        <position position="60"/>
    </location>
</feature>
<gene>
    <name evidence="1" type="ORF">FMOSSE_LOCUS5258</name>
</gene>
<proteinExistence type="predicted"/>
<evidence type="ECO:0000313" key="2">
    <source>
        <dbReference type="Proteomes" id="UP000789375"/>
    </source>
</evidence>
<dbReference type="Proteomes" id="UP000789375">
    <property type="component" value="Unassembled WGS sequence"/>
</dbReference>
<comment type="caution">
    <text evidence="1">The sequence shown here is derived from an EMBL/GenBank/DDBJ whole genome shotgun (WGS) entry which is preliminary data.</text>
</comment>
<protein>
    <submittedName>
        <fullName evidence="1">15227_t:CDS:1</fullName>
    </submittedName>
</protein>
<organism evidence="1 2">
    <name type="scientific">Funneliformis mosseae</name>
    <name type="common">Endomycorrhizal fungus</name>
    <name type="synonym">Glomus mosseae</name>
    <dbReference type="NCBI Taxonomy" id="27381"/>
    <lineage>
        <taxon>Eukaryota</taxon>
        <taxon>Fungi</taxon>
        <taxon>Fungi incertae sedis</taxon>
        <taxon>Mucoromycota</taxon>
        <taxon>Glomeromycotina</taxon>
        <taxon>Glomeromycetes</taxon>
        <taxon>Glomerales</taxon>
        <taxon>Glomeraceae</taxon>
        <taxon>Funneliformis</taxon>
    </lineage>
</organism>
<name>A0A9N9FCC3_FUNMO</name>
<dbReference type="AlphaFoldDB" id="A0A9N9FCC3"/>